<proteinExistence type="predicted"/>
<dbReference type="OrthoDB" id="669053at2"/>
<dbReference type="Proteomes" id="UP000271925">
    <property type="component" value="Unassembled WGS sequence"/>
</dbReference>
<organism evidence="2 3">
    <name type="scientific">Larkinella rosea</name>
    <dbReference type="NCBI Taxonomy" id="2025312"/>
    <lineage>
        <taxon>Bacteria</taxon>
        <taxon>Pseudomonadati</taxon>
        <taxon>Bacteroidota</taxon>
        <taxon>Cytophagia</taxon>
        <taxon>Cytophagales</taxon>
        <taxon>Spirosomataceae</taxon>
        <taxon>Larkinella</taxon>
    </lineage>
</organism>
<feature type="signal peptide" evidence="1">
    <location>
        <begin position="1"/>
        <end position="35"/>
    </location>
</feature>
<evidence type="ECO:0000256" key="1">
    <source>
        <dbReference type="SAM" id="SignalP"/>
    </source>
</evidence>
<reference evidence="2 3" key="1">
    <citation type="submission" date="2018-11" db="EMBL/GenBank/DDBJ databases">
        <authorList>
            <person name="Zhou Z."/>
            <person name="Wang G."/>
        </authorList>
    </citation>
    <scope>NUCLEOTIDE SEQUENCE [LARGE SCALE GENOMIC DNA]</scope>
    <source>
        <strain evidence="2 3">KCTC52004</strain>
    </source>
</reference>
<feature type="chain" id="PRO_5017939931" evidence="1">
    <location>
        <begin position="36"/>
        <end position="381"/>
    </location>
</feature>
<sequence length="381" mass="42899">MALIMSGKSDGLRRFKGIAMGLMVALAGLPASAFAQSEPDTTRKEIKVLGISLDTLLKVRPPKVDTNYIASYYSHLHLRLLAQGHDYFLQLIGKQDHLTYKPNGASSFGVGVSYSWLSVELTTKVPYANQNLQASRGKTKQFGTSLSYNGRRVWFNTSYQSYRGLYLNNPEILEKDWFTTHFEYPQRPDLVSRTWYSSLYYCFNHRQFSNPASLMQRERQKKSAGSFLVGATLIYTQIKGDSSLFPRVVRPLFPTDADLIDYRSFSYSLNAGYIRTFVFRNYFFTTLLVRPGVSLHNATSVSAGAETHSLPIRVGLQGDSRITVGYNNGRYFAGASYAVVFLSGNLEGANILRSYNTDIRLVIGMHFPFKPKGLLHKLPGF</sequence>
<dbReference type="InterPro" id="IPR025535">
    <property type="entry name" value="DUF4421"/>
</dbReference>
<keyword evidence="3" id="KW-1185">Reference proteome</keyword>
<dbReference type="EMBL" id="RQJO01000011">
    <property type="protein sequence ID" value="RRA99923.1"/>
    <property type="molecule type" value="Genomic_DNA"/>
</dbReference>
<name>A0A3P1BH63_9BACT</name>
<accession>A0A3P1BH63</accession>
<protein>
    <submittedName>
        <fullName evidence="2">DUF4421 domain-containing protein</fullName>
    </submittedName>
</protein>
<evidence type="ECO:0000313" key="2">
    <source>
        <dbReference type="EMBL" id="RRA99923.1"/>
    </source>
</evidence>
<gene>
    <name evidence="2" type="ORF">EHT25_25160</name>
</gene>
<comment type="caution">
    <text evidence="2">The sequence shown here is derived from an EMBL/GenBank/DDBJ whole genome shotgun (WGS) entry which is preliminary data.</text>
</comment>
<dbReference type="Pfam" id="PF14391">
    <property type="entry name" value="DUF4421"/>
    <property type="match status" value="1"/>
</dbReference>
<dbReference type="AlphaFoldDB" id="A0A3P1BH63"/>
<evidence type="ECO:0000313" key="3">
    <source>
        <dbReference type="Proteomes" id="UP000271925"/>
    </source>
</evidence>
<keyword evidence="1" id="KW-0732">Signal</keyword>